<proteinExistence type="predicted"/>
<evidence type="ECO:0000313" key="2">
    <source>
        <dbReference type="EMBL" id="EEF79279.1"/>
    </source>
</evidence>
<dbReference type="AlphaFoldDB" id="C0N7V4"/>
<dbReference type="RefSeq" id="WP_008291365.1">
    <property type="nucleotide sequence ID" value="NZ_GG657899.1"/>
</dbReference>
<sequence>MKFFIKIMMASLLLPVITVVSANELSQANSADRTFIRDPFTPSALMYEQAGTVANIDSEAFGFRPALDDVDIKIPQMRLRGFVTPEGAQEQLALLEITGSGVYMVREGDEINIDPRQPANAIRISEISRLSVTIETGTLGRIRVLR</sequence>
<organism evidence="2 3">
    <name type="scientific">Methylophaga thiooxydans DMS010</name>
    <dbReference type="NCBI Taxonomy" id="637616"/>
    <lineage>
        <taxon>Bacteria</taxon>
        <taxon>Pseudomonadati</taxon>
        <taxon>Pseudomonadota</taxon>
        <taxon>Gammaproteobacteria</taxon>
        <taxon>Thiotrichales</taxon>
        <taxon>Piscirickettsiaceae</taxon>
        <taxon>Methylophaga</taxon>
    </lineage>
</organism>
<evidence type="ECO:0000256" key="1">
    <source>
        <dbReference type="SAM" id="SignalP"/>
    </source>
</evidence>
<name>C0N7V4_9GAMM</name>
<dbReference type="EMBL" id="GG657899">
    <property type="protein sequence ID" value="EEF79279.1"/>
    <property type="molecule type" value="Genomic_DNA"/>
</dbReference>
<keyword evidence="1" id="KW-0732">Signal</keyword>
<reference evidence="2 3" key="1">
    <citation type="journal article" date="2011" name="J. Bacteriol.">
        <title>Draft genome sequence of the chemolithoheterotrophic, halophilic methylotroph Methylophaga thiooxydans DMS010.</title>
        <authorList>
            <person name="Boden R."/>
            <person name="Ferriera S."/>
            <person name="Johnson J."/>
            <person name="Kelly D.P."/>
            <person name="Murrell J.C."/>
            <person name="Schafer H."/>
        </authorList>
    </citation>
    <scope>NUCLEOTIDE SEQUENCE [LARGE SCALE GENOMIC DNA]</scope>
    <source>
        <strain evidence="2 3">DMS010</strain>
    </source>
</reference>
<feature type="chain" id="PRO_5002901015" evidence="1">
    <location>
        <begin position="23"/>
        <end position="146"/>
    </location>
</feature>
<keyword evidence="3" id="KW-1185">Reference proteome</keyword>
<feature type="signal peptide" evidence="1">
    <location>
        <begin position="1"/>
        <end position="22"/>
    </location>
</feature>
<evidence type="ECO:0000313" key="3">
    <source>
        <dbReference type="Proteomes" id="UP000004679"/>
    </source>
</evidence>
<dbReference type="HOGENOM" id="CLU_1775295_0_0_6"/>
<accession>C0N7V4</accession>
<protein>
    <submittedName>
        <fullName evidence="2">Uncharacterized protein</fullName>
    </submittedName>
</protein>
<dbReference type="Proteomes" id="UP000004679">
    <property type="component" value="Unassembled WGS sequence"/>
</dbReference>
<gene>
    <name evidence="2" type="ORF">MDMS009_1866</name>
</gene>